<accession>A0A3P3UH16</accession>
<organism evidence="4 5">
    <name type="scientific">Paenibacillus oralis</name>
    <dbReference type="NCBI Taxonomy" id="2490856"/>
    <lineage>
        <taxon>Bacteria</taxon>
        <taxon>Bacillati</taxon>
        <taxon>Bacillota</taxon>
        <taxon>Bacilli</taxon>
        <taxon>Bacillales</taxon>
        <taxon>Paenibacillaceae</taxon>
        <taxon>Paenibacillus</taxon>
    </lineage>
</organism>
<evidence type="ECO:0000256" key="1">
    <source>
        <dbReference type="SAM" id="SignalP"/>
    </source>
</evidence>
<dbReference type="Pfam" id="PF06439">
    <property type="entry name" value="3keto-disac_hyd"/>
    <property type="match status" value="1"/>
</dbReference>
<dbReference type="PANTHER" id="PTHR38792:SF3">
    <property type="entry name" value="BNR_ASP-BOX REPEAT DOMAIN PROTEIN (AFU_ORTHOLOGUE AFUA_7G06430)-RELATED"/>
    <property type="match status" value="1"/>
</dbReference>
<dbReference type="GO" id="GO:0016787">
    <property type="term" value="F:hydrolase activity"/>
    <property type="evidence" value="ECO:0007669"/>
    <property type="project" value="InterPro"/>
</dbReference>
<feature type="domain" description="Sialidase" evidence="3">
    <location>
        <begin position="92"/>
        <end position="325"/>
    </location>
</feature>
<dbReference type="SUPFAM" id="SSF49899">
    <property type="entry name" value="Concanavalin A-like lectins/glucanases"/>
    <property type="match status" value="1"/>
</dbReference>
<keyword evidence="1" id="KW-0732">Signal</keyword>
<evidence type="ECO:0000313" key="5">
    <source>
        <dbReference type="Proteomes" id="UP000267017"/>
    </source>
</evidence>
<reference evidence="4 5" key="1">
    <citation type="submission" date="2018-11" db="EMBL/GenBank/DDBJ databases">
        <title>Genome sequencing of Paenibacillus sp. KCOM 3021 (= ChDC PVNT-B20).</title>
        <authorList>
            <person name="Kook J.-K."/>
            <person name="Park S.-N."/>
            <person name="Lim Y.K."/>
        </authorList>
    </citation>
    <scope>NUCLEOTIDE SEQUENCE [LARGE SCALE GENOMIC DNA]</scope>
    <source>
        <strain evidence="4 5">KCOM 3021</strain>
    </source>
</reference>
<evidence type="ECO:0000259" key="2">
    <source>
        <dbReference type="Pfam" id="PF06439"/>
    </source>
</evidence>
<evidence type="ECO:0000313" key="4">
    <source>
        <dbReference type="EMBL" id="RRJ67673.1"/>
    </source>
</evidence>
<dbReference type="Proteomes" id="UP000267017">
    <property type="component" value="Unassembled WGS sequence"/>
</dbReference>
<dbReference type="SUPFAM" id="SSF50939">
    <property type="entry name" value="Sialidases"/>
    <property type="match status" value="1"/>
</dbReference>
<dbReference type="AlphaFoldDB" id="A0A3P3UH16"/>
<dbReference type="InterPro" id="IPR013320">
    <property type="entry name" value="ConA-like_dom_sf"/>
</dbReference>
<dbReference type="Gene3D" id="2.60.120.560">
    <property type="entry name" value="Exo-inulinase, domain 1"/>
    <property type="match status" value="2"/>
</dbReference>
<dbReference type="CDD" id="cd15482">
    <property type="entry name" value="Sialidase_non-viral"/>
    <property type="match status" value="1"/>
</dbReference>
<dbReference type="InterPro" id="IPR011040">
    <property type="entry name" value="Sialidase"/>
</dbReference>
<dbReference type="EMBL" id="RRCN01000001">
    <property type="protein sequence ID" value="RRJ67673.1"/>
    <property type="molecule type" value="Genomic_DNA"/>
</dbReference>
<gene>
    <name evidence="4" type="ORF">EHV15_20165</name>
</gene>
<dbReference type="InterPro" id="IPR036278">
    <property type="entry name" value="Sialidase_sf"/>
</dbReference>
<dbReference type="InterPro" id="IPR010496">
    <property type="entry name" value="AL/BT2_dom"/>
</dbReference>
<protein>
    <submittedName>
        <fullName evidence="4">DUF1080 domain-containing protein</fullName>
    </submittedName>
</protein>
<keyword evidence="5" id="KW-1185">Reference proteome</keyword>
<sequence>MRRLTSIGIAWLIMLLIAPQVFAEGGPAAVQSEITVNNAPVFTDAGTDARGIRPGTFGSEYGRMLKLSNGQWLAVYTIYDNNGYTRDTNGGTRLQVARSTDNARNWSVLSTISDPGSDLDNGQMIQLPGGDILLAARSVRWGESFYLPVYKSTDGGVTWTYLSNIDSNAGAPGTLGGRGVYEPHFGFLADGRLAVYYSSEKYAGSSPAYSQVISLKVSTDNGGSWGNEIFAAWDPGNSASRPGMPVWTKMNNGKYILTFEVCGTASCNIYYKISDDGVTWSSGLGNPIPDQNGAPYVLSLRDGRLAVTSNNSKLSFSNDYGATWYTNDQALWPGGFPDYIWASLYQTGTNEIAAMTSALRTEGGHNVKIKFLTLPTSFSDQFSDGNDTGWTKFEGTWTVSNGAYNVSSVNAAKSVINPYVSLVNYSAEAEITLNNAGQASLIFDVTSPANGTDSFRGYSAGIDTNGTLWLGKFNNNYTELASAPVSISTGVAYKLKVVKNFGRIQVFLDNVLKLDYTDTTYSRGTVGVRGGFGNSAKFDNVTVTPHTYSNNFDSHSDTGWTRYGGTWSFKDGVYTVASPAEFAKSVLNQRTTGANYTIEGDIRINNSGEGSLIWNTSNSAVGTDSFKGYGAGIKTDGSVWLGKFNNNYTNLGSASFQINPGTWYTLKVVVTGPRMQVYVNNTPLIDKTDHTYNNGSLGVRAGYNNNVSFDNIRMY</sequence>
<dbReference type="Gene3D" id="2.120.10.10">
    <property type="match status" value="1"/>
</dbReference>
<feature type="chain" id="PRO_5018028456" evidence="1">
    <location>
        <begin position="24"/>
        <end position="715"/>
    </location>
</feature>
<evidence type="ECO:0000259" key="3">
    <source>
        <dbReference type="Pfam" id="PF13088"/>
    </source>
</evidence>
<name>A0A3P3UH16_9BACL</name>
<dbReference type="OrthoDB" id="142430at2"/>
<dbReference type="Pfam" id="PF13088">
    <property type="entry name" value="BNR_2"/>
    <property type="match status" value="1"/>
</dbReference>
<proteinExistence type="predicted"/>
<comment type="caution">
    <text evidence="4">The sequence shown here is derived from an EMBL/GenBank/DDBJ whole genome shotgun (WGS) entry which is preliminary data.</text>
</comment>
<feature type="signal peptide" evidence="1">
    <location>
        <begin position="1"/>
        <end position="23"/>
    </location>
</feature>
<feature type="domain" description="3-keto-alpha-glucoside-1,2-lyase/3-keto-2-hydroxy-glucal hydratase" evidence="2">
    <location>
        <begin position="551"/>
        <end position="713"/>
    </location>
</feature>
<dbReference type="PANTHER" id="PTHR38792">
    <property type="entry name" value="BNR/ASP-BOX REPEAT DOMAIN PROTEIN (AFU_ORTHOLOGUE AFUA_7G06430)-RELATED"/>
    <property type="match status" value="1"/>
</dbReference>